<dbReference type="InterPro" id="IPR001304">
    <property type="entry name" value="C-type_lectin-like"/>
</dbReference>
<name>A0A8C4YRA5_9SAUR</name>
<dbReference type="CDD" id="cd03590">
    <property type="entry name" value="CLECT_DC-SIGN_like"/>
    <property type="match status" value="1"/>
</dbReference>
<dbReference type="Ensembl" id="ENSGEVT00005030096.1">
    <property type="protein sequence ID" value="ENSGEVP00005028630.1"/>
    <property type="gene ID" value="ENSGEVG00005020118.1"/>
</dbReference>
<evidence type="ECO:0000313" key="4">
    <source>
        <dbReference type="Proteomes" id="UP000694390"/>
    </source>
</evidence>
<keyword evidence="1" id="KW-0430">Lectin</keyword>
<dbReference type="Proteomes" id="UP000694390">
    <property type="component" value="Unassembled WGS sequence"/>
</dbReference>
<feature type="domain" description="C-type lectin" evidence="2">
    <location>
        <begin position="64"/>
        <end position="180"/>
    </location>
</feature>
<dbReference type="AlphaFoldDB" id="A0A8C4YRA5"/>
<reference evidence="3" key="2">
    <citation type="submission" date="2025-09" db="UniProtKB">
        <authorList>
            <consortium name="Ensembl"/>
        </authorList>
    </citation>
    <scope>IDENTIFICATION</scope>
</reference>
<reference evidence="3" key="1">
    <citation type="submission" date="2025-08" db="UniProtKB">
        <authorList>
            <consortium name="Ensembl"/>
        </authorList>
    </citation>
    <scope>IDENTIFICATION</scope>
</reference>
<dbReference type="Pfam" id="PF00059">
    <property type="entry name" value="Lectin_C"/>
    <property type="match status" value="1"/>
</dbReference>
<dbReference type="InterPro" id="IPR050111">
    <property type="entry name" value="C-type_lectin/snaclec_domain"/>
</dbReference>
<dbReference type="GO" id="GO:0030246">
    <property type="term" value="F:carbohydrate binding"/>
    <property type="evidence" value="ECO:0007669"/>
    <property type="project" value="UniProtKB-KW"/>
</dbReference>
<evidence type="ECO:0000259" key="2">
    <source>
        <dbReference type="PROSITE" id="PS50041"/>
    </source>
</evidence>
<dbReference type="SUPFAM" id="SSF56436">
    <property type="entry name" value="C-type lectin-like"/>
    <property type="match status" value="1"/>
</dbReference>
<dbReference type="InterPro" id="IPR016186">
    <property type="entry name" value="C-type_lectin-like/link_sf"/>
</dbReference>
<dbReference type="PROSITE" id="PS50041">
    <property type="entry name" value="C_TYPE_LECTIN_2"/>
    <property type="match status" value="1"/>
</dbReference>
<evidence type="ECO:0000256" key="1">
    <source>
        <dbReference type="ARBA" id="ARBA00022734"/>
    </source>
</evidence>
<dbReference type="PROSITE" id="PS51257">
    <property type="entry name" value="PROKAR_LIPOPROTEIN"/>
    <property type="match status" value="1"/>
</dbReference>
<proteinExistence type="predicted"/>
<protein>
    <recommendedName>
        <fullName evidence="2">C-type lectin domain-containing protein</fullName>
    </recommendedName>
</protein>
<dbReference type="PANTHER" id="PTHR22803">
    <property type="entry name" value="MANNOSE, PHOSPHOLIPASE, LECTIN RECEPTOR RELATED"/>
    <property type="match status" value="1"/>
</dbReference>
<accession>A0A8C4YRA5</accession>
<dbReference type="InterPro" id="IPR016187">
    <property type="entry name" value="CTDL_fold"/>
</dbReference>
<sequence length="180" mass="20331">MALRLTQAVLSFTGCSFSHQARRPWPHNPEEHSSCLSLVLRGEGLTAAFSPAGIPRCQLGWCQEQGRCYLFSQTNQTWEAARNSCLAQNADLVVINDQREQNYLVHRAVSVRHWIGLTDQGTEGIWRWVDNTSAVFTNWNKGEPNNVLRNGISDEDCAHLLETGLWNDEHCSNSYRCVAN</sequence>
<organism evidence="3 4">
    <name type="scientific">Gopherus evgoodei</name>
    <name type="common">Goodes thornscrub tortoise</name>
    <dbReference type="NCBI Taxonomy" id="1825980"/>
    <lineage>
        <taxon>Eukaryota</taxon>
        <taxon>Metazoa</taxon>
        <taxon>Chordata</taxon>
        <taxon>Craniata</taxon>
        <taxon>Vertebrata</taxon>
        <taxon>Euteleostomi</taxon>
        <taxon>Archelosauria</taxon>
        <taxon>Testudinata</taxon>
        <taxon>Testudines</taxon>
        <taxon>Cryptodira</taxon>
        <taxon>Durocryptodira</taxon>
        <taxon>Testudinoidea</taxon>
        <taxon>Testudinidae</taxon>
        <taxon>Gopherus</taxon>
    </lineage>
</organism>
<dbReference type="Gene3D" id="3.10.100.10">
    <property type="entry name" value="Mannose-Binding Protein A, subunit A"/>
    <property type="match status" value="1"/>
</dbReference>
<evidence type="ECO:0000313" key="3">
    <source>
        <dbReference type="Ensembl" id="ENSGEVP00005028630.1"/>
    </source>
</evidence>
<dbReference type="GeneTree" id="ENSGT00940000162906"/>
<dbReference type="OrthoDB" id="2142683at2759"/>
<dbReference type="SMART" id="SM00034">
    <property type="entry name" value="CLECT"/>
    <property type="match status" value="1"/>
</dbReference>
<dbReference type="InterPro" id="IPR033989">
    <property type="entry name" value="CD209-like_CTLD"/>
</dbReference>
<keyword evidence="4" id="KW-1185">Reference proteome</keyword>